<comment type="caution">
    <text evidence="2">The sequence shown here is derived from an EMBL/GenBank/DDBJ whole genome shotgun (WGS) entry which is preliminary data.</text>
</comment>
<evidence type="ECO:0000256" key="1">
    <source>
        <dbReference type="SAM" id="MobiDB-lite"/>
    </source>
</evidence>
<feature type="region of interest" description="Disordered" evidence="1">
    <location>
        <begin position="1"/>
        <end position="54"/>
    </location>
</feature>
<dbReference type="EMBL" id="JACCDE010000026">
    <property type="protein sequence ID" value="NYS79334.1"/>
    <property type="molecule type" value="Genomic_DNA"/>
</dbReference>
<name>A0A7Z0RZG7_9GAMM</name>
<dbReference type="AlphaFoldDB" id="A0A7Z0RZG7"/>
<evidence type="ECO:0000313" key="2">
    <source>
        <dbReference type="EMBL" id="NYS79334.1"/>
    </source>
</evidence>
<protein>
    <submittedName>
        <fullName evidence="2">Uncharacterized protein</fullName>
    </submittedName>
</protein>
<dbReference type="RefSeq" id="WP_179916722.1">
    <property type="nucleotide sequence ID" value="NZ_JACCDE010000026.1"/>
</dbReference>
<reference evidence="2 3" key="1">
    <citation type="journal article" date="2003" name="Extremophiles">
        <title>Halomonas glaciei sp. nov. isolated from fast ice of Adelie Land, Antarctica.</title>
        <authorList>
            <person name="Reddy G.S."/>
            <person name="Raghavan P.U."/>
            <person name="Sarita N.B."/>
            <person name="Prakash J.S."/>
            <person name="Nagesh N."/>
            <person name="Delille D."/>
            <person name="Shivaji S."/>
        </authorList>
    </citation>
    <scope>NUCLEOTIDE SEQUENCE [LARGE SCALE GENOMIC DNA]</scope>
    <source>
        <strain evidence="2 3">DD39</strain>
    </source>
</reference>
<dbReference type="Proteomes" id="UP000526892">
    <property type="component" value="Unassembled WGS sequence"/>
</dbReference>
<gene>
    <name evidence="2" type="ORF">HZS80_16710</name>
</gene>
<evidence type="ECO:0000313" key="3">
    <source>
        <dbReference type="Proteomes" id="UP000526892"/>
    </source>
</evidence>
<proteinExistence type="predicted"/>
<sequence length="54" mass="5958">MGNDNQCTRHRRYSIGRTPLSVQRHGSRLAKHSAHGDEADPIGGSLKTSWKQAS</sequence>
<accession>A0A7Z0RZG7</accession>
<organism evidence="2 3">
    <name type="scientific">Vreelandella glaciei</name>
    <dbReference type="NCBI Taxonomy" id="186761"/>
    <lineage>
        <taxon>Bacteria</taxon>
        <taxon>Pseudomonadati</taxon>
        <taxon>Pseudomonadota</taxon>
        <taxon>Gammaproteobacteria</taxon>
        <taxon>Oceanospirillales</taxon>
        <taxon>Halomonadaceae</taxon>
        <taxon>Vreelandella</taxon>
    </lineage>
</organism>
<keyword evidence="3" id="KW-1185">Reference proteome</keyword>